<proteinExistence type="predicted"/>
<accession>A0A9P0HF01</accession>
<gene>
    <name evidence="1" type="ORF">NEZAVI_LOCUS10252</name>
</gene>
<dbReference type="EMBL" id="OV725081">
    <property type="protein sequence ID" value="CAH1401175.1"/>
    <property type="molecule type" value="Genomic_DNA"/>
</dbReference>
<name>A0A9P0HF01_NEZVI</name>
<reference evidence="1" key="1">
    <citation type="submission" date="2022-01" db="EMBL/GenBank/DDBJ databases">
        <authorList>
            <person name="King R."/>
        </authorList>
    </citation>
    <scope>NUCLEOTIDE SEQUENCE</scope>
</reference>
<dbReference type="Proteomes" id="UP001152798">
    <property type="component" value="Chromosome 5"/>
</dbReference>
<keyword evidence="2" id="KW-1185">Reference proteome</keyword>
<evidence type="ECO:0000313" key="1">
    <source>
        <dbReference type="EMBL" id="CAH1401175.1"/>
    </source>
</evidence>
<dbReference type="OrthoDB" id="269804at2759"/>
<sequence length="101" mass="11967">MGQIRALKKEIREMSSAKPTQLVDLEELKKSGRPMRELKNYEGKTPEEVMELLDLHCIDLQKKLDLTKYEIGKRIAFEVLGTKERHVKRTEWLTEDRKQNQ</sequence>
<dbReference type="AlphaFoldDB" id="A0A9P0HF01"/>
<organism evidence="1 2">
    <name type="scientific">Nezara viridula</name>
    <name type="common">Southern green stink bug</name>
    <name type="synonym">Cimex viridulus</name>
    <dbReference type="NCBI Taxonomy" id="85310"/>
    <lineage>
        <taxon>Eukaryota</taxon>
        <taxon>Metazoa</taxon>
        <taxon>Ecdysozoa</taxon>
        <taxon>Arthropoda</taxon>
        <taxon>Hexapoda</taxon>
        <taxon>Insecta</taxon>
        <taxon>Pterygota</taxon>
        <taxon>Neoptera</taxon>
        <taxon>Paraneoptera</taxon>
        <taxon>Hemiptera</taxon>
        <taxon>Heteroptera</taxon>
        <taxon>Panheteroptera</taxon>
        <taxon>Pentatomomorpha</taxon>
        <taxon>Pentatomoidea</taxon>
        <taxon>Pentatomidae</taxon>
        <taxon>Pentatominae</taxon>
        <taxon>Nezara</taxon>
    </lineage>
</organism>
<protein>
    <submittedName>
        <fullName evidence="1">Uncharacterized protein</fullName>
    </submittedName>
</protein>
<evidence type="ECO:0000313" key="2">
    <source>
        <dbReference type="Proteomes" id="UP001152798"/>
    </source>
</evidence>